<reference evidence="1 2" key="1">
    <citation type="submission" date="2015-09" db="EMBL/GenBank/DDBJ databases">
        <title>Atta colombica WGS genome.</title>
        <authorList>
            <person name="Nygaard S."/>
            <person name="Hu H."/>
            <person name="Boomsma J."/>
            <person name="Zhang G."/>
        </authorList>
    </citation>
    <scope>NUCLEOTIDE SEQUENCE [LARGE SCALE GENOMIC DNA]</scope>
    <source>
        <strain evidence="1">Treedump-2</strain>
        <tissue evidence="1">Whole body</tissue>
    </source>
</reference>
<evidence type="ECO:0000313" key="1">
    <source>
        <dbReference type="EMBL" id="KYM80427.1"/>
    </source>
</evidence>
<dbReference type="AlphaFoldDB" id="A0A151I2F6"/>
<keyword evidence="2" id="KW-1185">Reference proteome</keyword>
<proteinExistence type="predicted"/>
<protein>
    <submittedName>
        <fullName evidence="1">Uncharacterized protein</fullName>
    </submittedName>
</protein>
<evidence type="ECO:0000313" key="2">
    <source>
        <dbReference type="Proteomes" id="UP000078540"/>
    </source>
</evidence>
<gene>
    <name evidence="1" type="ORF">ALC53_09125</name>
</gene>
<feature type="non-terminal residue" evidence="1">
    <location>
        <position position="1"/>
    </location>
</feature>
<dbReference type="EMBL" id="KQ976568">
    <property type="protein sequence ID" value="KYM80427.1"/>
    <property type="molecule type" value="Genomic_DNA"/>
</dbReference>
<sequence length="66" mass="7670">VEIPSEYLGDSETSLLYEQYLSLIDRFKTVHKEREIGKKIVENAVELATDLQAMAKEKEVCNKRRI</sequence>
<organism evidence="1 2">
    <name type="scientific">Atta colombica</name>
    <dbReference type="NCBI Taxonomy" id="520822"/>
    <lineage>
        <taxon>Eukaryota</taxon>
        <taxon>Metazoa</taxon>
        <taxon>Ecdysozoa</taxon>
        <taxon>Arthropoda</taxon>
        <taxon>Hexapoda</taxon>
        <taxon>Insecta</taxon>
        <taxon>Pterygota</taxon>
        <taxon>Neoptera</taxon>
        <taxon>Endopterygota</taxon>
        <taxon>Hymenoptera</taxon>
        <taxon>Apocrita</taxon>
        <taxon>Aculeata</taxon>
        <taxon>Formicoidea</taxon>
        <taxon>Formicidae</taxon>
        <taxon>Myrmicinae</taxon>
        <taxon>Atta</taxon>
    </lineage>
</organism>
<accession>A0A151I2F6</accession>
<dbReference type="Proteomes" id="UP000078540">
    <property type="component" value="Unassembled WGS sequence"/>
</dbReference>
<name>A0A151I2F6_9HYME</name>